<accession>A0A7W3SV19</accession>
<dbReference type="RefSeq" id="WP_182536949.1">
    <property type="nucleotide sequence ID" value="NZ_JACJIP010000020.1"/>
</dbReference>
<evidence type="ECO:0000313" key="2">
    <source>
        <dbReference type="EMBL" id="MBA9086653.1"/>
    </source>
</evidence>
<proteinExistence type="predicted"/>
<evidence type="ECO:0000313" key="3">
    <source>
        <dbReference type="Proteomes" id="UP000567067"/>
    </source>
</evidence>
<reference evidence="2 3" key="1">
    <citation type="submission" date="2020-08" db="EMBL/GenBank/DDBJ databases">
        <title>Genomic Encyclopedia of Type Strains, Phase III (KMG-III): the genomes of soil and plant-associated and newly described type strains.</title>
        <authorList>
            <person name="Whitman W."/>
        </authorList>
    </citation>
    <scope>NUCLEOTIDE SEQUENCE [LARGE SCALE GENOMIC DNA]</scope>
    <source>
        <strain evidence="2 3">CECT 8693</strain>
    </source>
</reference>
<dbReference type="Proteomes" id="UP000567067">
    <property type="component" value="Unassembled WGS sequence"/>
</dbReference>
<feature type="transmembrane region" description="Helical" evidence="1">
    <location>
        <begin position="175"/>
        <end position="193"/>
    </location>
</feature>
<dbReference type="InterPro" id="IPR021359">
    <property type="entry name" value="DUF2812"/>
</dbReference>
<evidence type="ECO:0000256" key="1">
    <source>
        <dbReference type="SAM" id="Phobius"/>
    </source>
</evidence>
<organism evidence="2 3">
    <name type="scientific">Fontibacillus solani</name>
    <dbReference type="NCBI Taxonomy" id="1572857"/>
    <lineage>
        <taxon>Bacteria</taxon>
        <taxon>Bacillati</taxon>
        <taxon>Bacillota</taxon>
        <taxon>Bacilli</taxon>
        <taxon>Bacillales</taxon>
        <taxon>Paenibacillaceae</taxon>
        <taxon>Fontibacillus</taxon>
    </lineage>
</organism>
<dbReference type="Pfam" id="PF11193">
    <property type="entry name" value="DUF2812"/>
    <property type="match status" value="1"/>
</dbReference>
<keyword evidence="1" id="KW-0472">Membrane</keyword>
<comment type="caution">
    <text evidence="2">The sequence shown here is derived from an EMBL/GenBank/DDBJ whole genome shotgun (WGS) entry which is preliminary data.</text>
</comment>
<keyword evidence="1" id="KW-1133">Transmembrane helix</keyword>
<feature type="transmembrane region" description="Helical" evidence="1">
    <location>
        <begin position="146"/>
        <end position="163"/>
    </location>
</feature>
<keyword evidence="1" id="KW-0812">Transmembrane</keyword>
<gene>
    <name evidence="2" type="ORF">FHR92_003133</name>
</gene>
<keyword evidence="3" id="KW-1185">Reference proteome</keyword>
<evidence type="ECO:0008006" key="4">
    <source>
        <dbReference type="Google" id="ProtNLM"/>
    </source>
</evidence>
<name>A0A7W3SV19_9BACL</name>
<dbReference type="EMBL" id="JACJIP010000020">
    <property type="protein sequence ID" value="MBA9086653.1"/>
    <property type="molecule type" value="Genomic_DNA"/>
</dbReference>
<protein>
    <recommendedName>
        <fullName evidence="4">DUF2812 domain-containing protein</fullName>
    </recommendedName>
</protein>
<sequence>MSKKTVFRYFFDFIDGQEKWLNSMAARGHRLKKCGKMTYTFDECKPNEYEYAVEFVGDKSYSKAKDYLRYLESMGFRTFTKNINLNFSYGKARWRPFAKGMGQIATSPGGFNKELLILEKKRDGKPFELHTDVSDKLNTYKKVKRTYAWDVLIMLLLGAMTFIPNISSMSATMTWVLRAILLIISVLFVIPMVKYSSLIKRLKEESKIFE</sequence>
<dbReference type="AlphaFoldDB" id="A0A7W3SV19"/>